<dbReference type="InterPro" id="IPR004358">
    <property type="entry name" value="Sig_transdc_His_kin-like_C"/>
</dbReference>
<dbReference type="SUPFAM" id="SSF55874">
    <property type="entry name" value="ATPase domain of HSP90 chaperone/DNA topoisomerase II/histidine kinase"/>
    <property type="match status" value="1"/>
</dbReference>
<reference evidence="21" key="1">
    <citation type="submission" date="2017-02" db="EMBL/GenBank/DDBJ databases">
        <authorList>
            <person name="Varghese N."/>
            <person name="Submissions S."/>
        </authorList>
    </citation>
    <scope>NUCLEOTIDE SEQUENCE [LARGE SCALE GENOMIC DNA]</scope>
    <source>
        <strain evidence="21">R11H</strain>
    </source>
</reference>
<evidence type="ECO:0000256" key="14">
    <source>
        <dbReference type="ARBA" id="ARBA00023136"/>
    </source>
</evidence>
<evidence type="ECO:0000256" key="9">
    <source>
        <dbReference type="ARBA" id="ARBA00022741"/>
    </source>
</evidence>
<evidence type="ECO:0000256" key="2">
    <source>
        <dbReference type="ARBA" id="ARBA00004429"/>
    </source>
</evidence>
<dbReference type="InterPro" id="IPR003661">
    <property type="entry name" value="HisK_dim/P_dom"/>
</dbReference>
<evidence type="ECO:0000256" key="3">
    <source>
        <dbReference type="ARBA" id="ARBA00012438"/>
    </source>
</evidence>
<evidence type="ECO:0000256" key="7">
    <source>
        <dbReference type="ARBA" id="ARBA00022679"/>
    </source>
</evidence>
<keyword evidence="11" id="KW-0067">ATP-binding</keyword>
<dbReference type="AlphaFoldDB" id="A0A1T5AR50"/>
<dbReference type="PANTHER" id="PTHR43065:SF46">
    <property type="entry name" value="C4-DICARBOXYLATE TRANSPORT SENSOR PROTEIN DCTB"/>
    <property type="match status" value="1"/>
</dbReference>
<evidence type="ECO:0000313" key="20">
    <source>
        <dbReference type="EMBL" id="SKB37462.1"/>
    </source>
</evidence>
<evidence type="ECO:0000256" key="17">
    <source>
        <dbReference type="SAM" id="Coils"/>
    </source>
</evidence>
<dbReference type="Gene3D" id="6.10.250.3020">
    <property type="match status" value="1"/>
</dbReference>
<dbReference type="OrthoDB" id="7568856at2"/>
<dbReference type="Pfam" id="PF02743">
    <property type="entry name" value="dCache_1"/>
    <property type="match status" value="1"/>
</dbReference>
<dbReference type="PANTHER" id="PTHR43065">
    <property type="entry name" value="SENSOR HISTIDINE KINASE"/>
    <property type="match status" value="1"/>
</dbReference>
<dbReference type="InterPro" id="IPR017055">
    <property type="entry name" value="Sig_transdc_His_kinase_DctB"/>
</dbReference>
<keyword evidence="8 18" id="KW-0812">Transmembrane</keyword>
<dbReference type="InterPro" id="IPR036890">
    <property type="entry name" value="HATPase_C_sf"/>
</dbReference>
<feature type="domain" description="Histidine kinase" evidence="19">
    <location>
        <begin position="393"/>
        <end position="602"/>
    </location>
</feature>
<evidence type="ECO:0000256" key="5">
    <source>
        <dbReference type="ARBA" id="ARBA00022519"/>
    </source>
</evidence>
<keyword evidence="14 18" id="KW-0472">Membrane</keyword>
<comment type="catalytic activity">
    <reaction evidence="1">
        <text>ATP + protein L-histidine = ADP + protein N-phospho-L-histidine.</text>
        <dbReference type="EC" id="2.7.13.3"/>
    </reaction>
</comment>
<dbReference type="Gene3D" id="3.30.450.20">
    <property type="entry name" value="PAS domain"/>
    <property type="match status" value="2"/>
</dbReference>
<dbReference type="CDD" id="cd00082">
    <property type="entry name" value="HisKA"/>
    <property type="match status" value="1"/>
</dbReference>
<evidence type="ECO:0000259" key="19">
    <source>
        <dbReference type="PROSITE" id="PS50109"/>
    </source>
</evidence>
<evidence type="ECO:0000256" key="11">
    <source>
        <dbReference type="ARBA" id="ARBA00022840"/>
    </source>
</evidence>
<dbReference type="GO" id="GO:0005524">
    <property type="term" value="F:ATP binding"/>
    <property type="evidence" value="ECO:0007669"/>
    <property type="project" value="UniProtKB-KW"/>
</dbReference>
<dbReference type="Proteomes" id="UP000190044">
    <property type="component" value="Unassembled WGS sequence"/>
</dbReference>
<comment type="function">
    <text evidence="15">Member of the two-component regulatory system DctB/DctD involved in the transport of C4-dicarboxylates. DctB functions as a membrane-associated protein kinase that phosphorylates DctD in response to environmental signals.</text>
</comment>
<keyword evidence="12 18" id="KW-1133">Transmembrane helix</keyword>
<feature type="coiled-coil region" evidence="17">
    <location>
        <begin position="336"/>
        <end position="384"/>
    </location>
</feature>
<comment type="subcellular location">
    <subcellularLocation>
        <location evidence="2">Cell inner membrane</location>
        <topology evidence="2">Multi-pass membrane protein</topology>
    </subcellularLocation>
</comment>
<dbReference type="Gene3D" id="3.30.565.10">
    <property type="entry name" value="Histidine kinase-like ATPase, C-terminal domain"/>
    <property type="match status" value="1"/>
</dbReference>
<evidence type="ECO:0000256" key="4">
    <source>
        <dbReference type="ARBA" id="ARBA00022475"/>
    </source>
</evidence>
<dbReference type="InterPro" id="IPR029151">
    <property type="entry name" value="Sensor-like_sf"/>
</dbReference>
<keyword evidence="5" id="KW-0997">Cell inner membrane</keyword>
<dbReference type="PRINTS" id="PR00344">
    <property type="entry name" value="BCTRLSENSOR"/>
</dbReference>
<dbReference type="InterPro" id="IPR005467">
    <property type="entry name" value="His_kinase_dom"/>
</dbReference>
<dbReference type="GO" id="GO:0000155">
    <property type="term" value="F:phosphorelay sensor kinase activity"/>
    <property type="evidence" value="ECO:0007669"/>
    <property type="project" value="InterPro"/>
</dbReference>
<dbReference type="InterPro" id="IPR036097">
    <property type="entry name" value="HisK_dim/P_sf"/>
</dbReference>
<dbReference type="SMART" id="SM00387">
    <property type="entry name" value="HATPase_c"/>
    <property type="match status" value="1"/>
</dbReference>
<keyword evidence="21" id="KW-1185">Reference proteome</keyword>
<dbReference type="Pfam" id="PF00512">
    <property type="entry name" value="HisKA"/>
    <property type="match status" value="1"/>
</dbReference>
<keyword evidence="6" id="KW-0597">Phosphoprotein</keyword>
<accession>A0A1T5AR50</accession>
<keyword evidence="13" id="KW-0902">Two-component regulatory system</keyword>
<dbReference type="RefSeq" id="WP_079637529.1">
    <property type="nucleotide sequence ID" value="NZ_FUYP01000004.1"/>
</dbReference>
<organism evidence="20 21">
    <name type="scientific">Sphingopyxis flava</name>
    <dbReference type="NCBI Taxonomy" id="1507287"/>
    <lineage>
        <taxon>Bacteria</taxon>
        <taxon>Pseudomonadati</taxon>
        <taxon>Pseudomonadota</taxon>
        <taxon>Alphaproteobacteria</taxon>
        <taxon>Sphingomonadales</taxon>
        <taxon>Sphingomonadaceae</taxon>
        <taxon>Sphingopyxis</taxon>
    </lineage>
</organism>
<evidence type="ECO:0000256" key="13">
    <source>
        <dbReference type="ARBA" id="ARBA00023012"/>
    </source>
</evidence>
<keyword evidence="7" id="KW-0808">Transferase</keyword>
<dbReference type="GO" id="GO:0005886">
    <property type="term" value="C:plasma membrane"/>
    <property type="evidence" value="ECO:0007669"/>
    <property type="project" value="UniProtKB-SubCell"/>
</dbReference>
<keyword evidence="9" id="KW-0547">Nucleotide-binding</keyword>
<dbReference type="InterPro" id="IPR003594">
    <property type="entry name" value="HATPase_dom"/>
</dbReference>
<keyword evidence="4" id="KW-1003">Cell membrane</keyword>
<dbReference type="EC" id="2.7.13.3" evidence="3"/>
<proteinExistence type="predicted"/>
<evidence type="ECO:0000256" key="8">
    <source>
        <dbReference type="ARBA" id="ARBA00022692"/>
    </source>
</evidence>
<gene>
    <name evidence="20" type="ORF">SAMN06295937_1004117</name>
</gene>
<dbReference type="Pfam" id="PF02518">
    <property type="entry name" value="HATPase_c"/>
    <property type="match status" value="1"/>
</dbReference>
<keyword evidence="17" id="KW-0175">Coiled coil</keyword>
<dbReference type="Gene3D" id="1.10.287.130">
    <property type="match status" value="1"/>
</dbReference>
<evidence type="ECO:0000313" key="21">
    <source>
        <dbReference type="Proteomes" id="UP000190044"/>
    </source>
</evidence>
<dbReference type="SMART" id="SM00388">
    <property type="entry name" value="HisKA"/>
    <property type="match status" value="1"/>
</dbReference>
<evidence type="ECO:0000256" key="12">
    <source>
        <dbReference type="ARBA" id="ARBA00022989"/>
    </source>
</evidence>
<evidence type="ECO:0000256" key="18">
    <source>
        <dbReference type="SAM" id="Phobius"/>
    </source>
</evidence>
<dbReference type="PROSITE" id="PS50109">
    <property type="entry name" value="HIS_KIN"/>
    <property type="match status" value="1"/>
</dbReference>
<evidence type="ECO:0000256" key="10">
    <source>
        <dbReference type="ARBA" id="ARBA00022777"/>
    </source>
</evidence>
<dbReference type="SUPFAM" id="SSF47384">
    <property type="entry name" value="Homodimeric domain of signal transducing histidine kinase"/>
    <property type="match status" value="1"/>
</dbReference>
<dbReference type="EMBL" id="FUYP01000004">
    <property type="protein sequence ID" value="SKB37462.1"/>
    <property type="molecule type" value="Genomic_DNA"/>
</dbReference>
<evidence type="ECO:0000256" key="6">
    <source>
        <dbReference type="ARBA" id="ARBA00022553"/>
    </source>
</evidence>
<evidence type="ECO:0000256" key="16">
    <source>
        <dbReference type="ARBA" id="ARBA00073143"/>
    </source>
</evidence>
<name>A0A1T5AR50_9SPHN</name>
<dbReference type="PIRSF" id="PIRSF036431">
    <property type="entry name" value="STHK_DctB"/>
    <property type="match status" value="1"/>
</dbReference>
<evidence type="ECO:0000256" key="15">
    <source>
        <dbReference type="ARBA" id="ARBA00059004"/>
    </source>
</evidence>
<dbReference type="InterPro" id="IPR033479">
    <property type="entry name" value="dCache_1"/>
</dbReference>
<keyword evidence="10 20" id="KW-0418">Kinase</keyword>
<protein>
    <recommendedName>
        <fullName evidence="16">C4-dicarboxylate transport sensor protein DctB</fullName>
        <ecNumber evidence="3">2.7.13.3</ecNumber>
    </recommendedName>
</protein>
<dbReference type="FunFam" id="1.10.287.130:FF:000049">
    <property type="entry name" value="C4-dicarboxylate transport sensor protein DctB"/>
    <property type="match status" value="1"/>
</dbReference>
<dbReference type="SUPFAM" id="SSF103190">
    <property type="entry name" value="Sensory domain-like"/>
    <property type="match status" value="1"/>
</dbReference>
<feature type="transmembrane region" description="Helical" evidence="18">
    <location>
        <begin position="306"/>
        <end position="326"/>
    </location>
</feature>
<sequence>MPADDSTFRAHPSFDRRRLTLATLAAALLLLIAAVGLNQWAIGRARSETDAQARQNARAHASLLESELQKFRLLPRVLTEFPDVRRALADKSAEASRRLDAELEQLAARTDAAVIYVLDEGGTTIAASNWRTPTSFVGENYRFRPYYRDAMALGEAELFALGTVSGRPGLYLARKVAPEGKALGVIVVKVEFDRLERKWAGSGGAALVTDSSGIIIMASNPAWQFRSLDPLPAAARERLRASLRYGERALAPLGLQRRGSDLRIANGDGAALYRHASARISLPGTTLHQFQPLAPARDAATATARVIFLVLLILAGAAIITLLRLVERQAMRQAAHQALEREVAARTQDLRTANAELQQASKLQRETDRRYRAAREELAQASRLGSIGQITAGVAHEINQPVAAIRTYAENSLRYLDRGEADKVRGNLGTIVELTARVGAITGELRNFARKKPMPLSAVAVQAAIEGTMLLIGDRLRSQGIIIDIALDDPDAKVQADRVRLEQVLVNLLQNAAEALLESPAPRLSLRVHGEGAICIDVCDNGPGVPADLVPQLFTPFVTGRTDGLGLGLAIASQIVADFGGKLTLINSPLGGAGFRMELRRA</sequence>
<evidence type="ECO:0000256" key="1">
    <source>
        <dbReference type="ARBA" id="ARBA00000085"/>
    </source>
</evidence>